<dbReference type="SMART" id="SM00345">
    <property type="entry name" value="HTH_GNTR"/>
    <property type="match status" value="1"/>
</dbReference>
<keyword evidence="7" id="KW-0032">Aminotransferase</keyword>
<dbReference type="Pfam" id="PF00392">
    <property type="entry name" value="GntR"/>
    <property type="match status" value="1"/>
</dbReference>
<proteinExistence type="inferred from homology"/>
<evidence type="ECO:0000256" key="5">
    <source>
        <dbReference type="ARBA" id="ARBA00023163"/>
    </source>
</evidence>
<evidence type="ECO:0000256" key="4">
    <source>
        <dbReference type="ARBA" id="ARBA00023125"/>
    </source>
</evidence>
<keyword evidence="7" id="KW-0808">Transferase</keyword>
<reference evidence="7 8" key="1">
    <citation type="journal article" date="2015" name="Genome Announc.">
        <title>Complete Genome Sequence of Cupriavidus basilensis 4G11, Isolated from the Oak Ridge Field Research Center Site.</title>
        <authorList>
            <person name="Ray J."/>
            <person name="Waters R.J."/>
            <person name="Skerker J.M."/>
            <person name="Kuehl J.V."/>
            <person name="Price M.N."/>
            <person name="Huang J."/>
            <person name="Chakraborty R."/>
            <person name="Arkin A.P."/>
            <person name="Deutschbauer A."/>
        </authorList>
    </citation>
    <scope>NUCLEOTIDE SEQUENCE [LARGE SCALE GENOMIC DNA]</scope>
    <source>
        <strain evidence="7">4G11</strain>
    </source>
</reference>
<evidence type="ECO:0000313" key="8">
    <source>
        <dbReference type="Proteomes" id="UP000031843"/>
    </source>
</evidence>
<dbReference type="EC" id="2.6.1.1" evidence="7"/>
<dbReference type="InterPro" id="IPR015421">
    <property type="entry name" value="PyrdxlP-dep_Trfase_major"/>
</dbReference>
<gene>
    <name evidence="7" type="ORF">RR42_s1109</name>
</gene>
<keyword evidence="2" id="KW-0663">Pyridoxal phosphate</keyword>
<evidence type="ECO:0000313" key="7">
    <source>
        <dbReference type="EMBL" id="AJG22698.1"/>
    </source>
</evidence>
<dbReference type="InterPro" id="IPR000524">
    <property type="entry name" value="Tscrpt_reg_HTH_GntR"/>
</dbReference>
<organism evidence="7 8">
    <name type="scientific">Cupriavidus basilensis</name>
    <dbReference type="NCBI Taxonomy" id="68895"/>
    <lineage>
        <taxon>Bacteria</taxon>
        <taxon>Pseudomonadati</taxon>
        <taxon>Pseudomonadota</taxon>
        <taxon>Betaproteobacteria</taxon>
        <taxon>Burkholderiales</taxon>
        <taxon>Burkholderiaceae</taxon>
        <taxon>Cupriavidus</taxon>
    </lineage>
</organism>
<accession>A0A0C4YI95</accession>
<evidence type="ECO:0000256" key="3">
    <source>
        <dbReference type="ARBA" id="ARBA00023015"/>
    </source>
</evidence>
<feature type="domain" description="HTH gntR-type" evidence="6">
    <location>
        <begin position="24"/>
        <end position="92"/>
    </location>
</feature>
<name>A0A0C4YI95_9BURK</name>
<keyword evidence="4" id="KW-0238">DNA-binding</keyword>
<dbReference type="InterPro" id="IPR036388">
    <property type="entry name" value="WH-like_DNA-bd_sf"/>
</dbReference>
<dbReference type="SUPFAM" id="SSF53383">
    <property type="entry name" value="PLP-dependent transferases"/>
    <property type="match status" value="1"/>
</dbReference>
<dbReference type="InterPro" id="IPR051446">
    <property type="entry name" value="HTH_trans_reg/aminotransferase"/>
</dbReference>
<sequence length="500" mass="54430">MKETPLIDWLLGRSHWAQPDRAGLPLNRQLFDDIRGAILAGQLSAGTRLPPTREVAKGLSIARNTVLYAYERLTEEGYTLTHGGSGTYVGKAPPDPALRERVFGLSQASEIAPPRAESRLSARARELLDGAGASDRQVGSFVLGIPDVRQFPRATWQRLITQVWKTACQEQLGYGTRHGCPPLKHALAQYLALARGVDCSPEQIVVTQGSHQAIDLCARLLADPGDVVWVEDPGYWGARSVFRAAGLKVEAVPVDAQGMQPPVAPQTAPKLIFVTPSHQYPSGVVMSLARRRLLTELAHRYGAWIIEDDYDSEFRYHGAPQPSLQGLDPHRNTIYVGSFSKVLYPGLRLGFLILPPSLVDAFAVAHSELYRGGQLQIQTALALFIADGHYAAHIRRMRKIYGERQALLTQALQSRLDGEIDIVGTDTGLHLTVLLRRADDHRVSRAALAHGIVARPLSSYYADPVRAQNGLVLGYGGVSEEEIGPAVARLAVAIESVGGA</sequence>
<dbReference type="GO" id="GO:0030170">
    <property type="term" value="F:pyridoxal phosphate binding"/>
    <property type="evidence" value="ECO:0007669"/>
    <property type="project" value="InterPro"/>
</dbReference>
<dbReference type="EMBL" id="CP010537">
    <property type="protein sequence ID" value="AJG22698.1"/>
    <property type="molecule type" value="Genomic_DNA"/>
</dbReference>
<protein>
    <submittedName>
        <fullName evidence="7">Transcriptional regulator, GntR family domain</fullName>
        <ecNumber evidence="7">2.6.1.1</ecNumber>
    </submittedName>
</protein>
<evidence type="ECO:0000259" key="6">
    <source>
        <dbReference type="PROSITE" id="PS50949"/>
    </source>
</evidence>
<dbReference type="InterPro" id="IPR004839">
    <property type="entry name" value="Aminotransferase_I/II_large"/>
</dbReference>
<dbReference type="KEGG" id="cbw:RR42_s1109"/>
<dbReference type="Gene3D" id="3.40.640.10">
    <property type="entry name" value="Type I PLP-dependent aspartate aminotransferase-like (Major domain)"/>
    <property type="match status" value="1"/>
</dbReference>
<dbReference type="InterPro" id="IPR036390">
    <property type="entry name" value="WH_DNA-bd_sf"/>
</dbReference>
<dbReference type="Pfam" id="PF00155">
    <property type="entry name" value="Aminotran_1_2"/>
    <property type="match status" value="1"/>
</dbReference>
<dbReference type="AlphaFoldDB" id="A0A0C4YI95"/>
<dbReference type="SUPFAM" id="SSF46785">
    <property type="entry name" value="Winged helix' DNA-binding domain"/>
    <property type="match status" value="1"/>
</dbReference>
<keyword evidence="3" id="KW-0805">Transcription regulation</keyword>
<keyword evidence="5" id="KW-0804">Transcription</keyword>
<dbReference type="GO" id="GO:0003700">
    <property type="term" value="F:DNA-binding transcription factor activity"/>
    <property type="evidence" value="ECO:0007669"/>
    <property type="project" value="InterPro"/>
</dbReference>
<keyword evidence="8" id="KW-1185">Reference proteome</keyword>
<dbReference type="RefSeq" id="WP_043354283.1">
    <property type="nucleotide sequence ID" value="NZ_CP010537.1"/>
</dbReference>
<dbReference type="STRING" id="68895.RR42_s1109"/>
<dbReference type="GO" id="GO:0003677">
    <property type="term" value="F:DNA binding"/>
    <property type="evidence" value="ECO:0007669"/>
    <property type="project" value="UniProtKB-KW"/>
</dbReference>
<dbReference type="PANTHER" id="PTHR46577:SF1">
    <property type="entry name" value="HTH-TYPE TRANSCRIPTIONAL REGULATORY PROTEIN GABR"/>
    <property type="match status" value="1"/>
</dbReference>
<dbReference type="CDD" id="cd07377">
    <property type="entry name" value="WHTH_GntR"/>
    <property type="match status" value="1"/>
</dbReference>
<dbReference type="InterPro" id="IPR015424">
    <property type="entry name" value="PyrdxlP-dep_Trfase"/>
</dbReference>
<dbReference type="Proteomes" id="UP000031843">
    <property type="component" value="Chromosome secondary"/>
</dbReference>
<dbReference type="PANTHER" id="PTHR46577">
    <property type="entry name" value="HTH-TYPE TRANSCRIPTIONAL REGULATORY PROTEIN GABR"/>
    <property type="match status" value="1"/>
</dbReference>
<dbReference type="PROSITE" id="PS50949">
    <property type="entry name" value="HTH_GNTR"/>
    <property type="match status" value="1"/>
</dbReference>
<dbReference type="Gene3D" id="1.10.10.10">
    <property type="entry name" value="Winged helix-like DNA-binding domain superfamily/Winged helix DNA-binding domain"/>
    <property type="match status" value="1"/>
</dbReference>
<comment type="similarity">
    <text evidence="1">In the C-terminal section; belongs to the class-I pyridoxal-phosphate-dependent aminotransferase family.</text>
</comment>
<dbReference type="CDD" id="cd00609">
    <property type="entry name" value="AAT_like"/>
    <property type="match status" value="1"/>
</dbReference>
<evidence type="ECO:0000256" key="1">
    <source>
        <dbReference type="ARBA" id="ARBA00005384"/>
    </source>
</evidence>
<dbReference type="OrthoDB" id="9804020at2"/>
<evidence type="ECO:0000256" key="2">
    <source>
        <dbReference type="ARBA" id="ARBA00022898"/>
    </source>
</evidence>
<dbReference type="GO" id="GO:0004069">
    <property type="term" value="F:L-aspartate:2-oxoglutarate aminotransferase activity"/>
    <property type="evidence" value="ECO:0007669"/>
    <property type="project" value="UniProtKB-EC"/>
</dbReference>